<evidence type="ECO:0000313" key="1">
    <source>
        <dbReference type="EMBL" id="TXK26545.1"/>
    </source>
</evidence>
<gene>
    <name evidence="1" type="ORF">FVR03_21725</name>
</gene>
<dbReference type="AlphaFoldDB" id="A0A5C8J066"/>
<dbReference type="Proteomes" id="UP000321926">
    <property type="component" value="Unassembled WGS sequence"/>
</dbReference>
<protein>
    <submittedName>
        <fullName evidence="1">Uncharacterized protein</fullName>
    </submittedName>
</protein>
<proteinExistence type="predicted"/>
<dbReference type="EMBL" id="VRTY01000127">
    <property type="protein sequence ID" value="TXK26545.1"/>
    <property type="molecule type" value="Genomic_DNA"/>
</dbReference>
<name>A0A5C8J066_9BACT</name>
<reference evidence="1 2" key="1">
    <citation type="submission" date="2019-08" db="EMBL/GenBank/DDBJ databases">
        <authorList>
            <person name="Shi S."/>
        </authorList>
    </citation>
    <scope>NUCLEOTIDE SEQUENCE [LARGE SCALE GENOMIC DNA]</scope>
    <source>
        <strain evidence="1 2">GY10130</strain>
    </source>
</reference>
<keyword evidence="2" id="KW-1185">Reference proteome</keyword>
<evidence type="ECO:0000313" key="2">
    <source>
        <dbReference type="Proteomes" id="UP000321926"/>
    </source>
</evidence>
<comment type="caution">
    <text evidence="1">The sequence shown here is derived from an EMBL/GenBank/DDBJ whole genome shotgun (WGS) entry which is preliminary data.</text>
</comment>
<dbReference type="RefSeq" id="WP_147923881.1">
    <property type="nucleotide sequence ID" value="NZ_VRTY01000127.1"/>
</dbReference>
<sequence>MNNICTTTIIVKSLKSVLDSYPELSYHSCYLTNLSKVFVLKLNQLDKSFDLYRQGNILARWIGESFDSNYSRYEIELLASDLISINYTCLPDTEYELTETL</sequence>
<organism evidence="1 2">
    <name type="scientific">Pontibacter qinzhouensis</name>
    <dbReference type="NCBI Taxonomy" id="2603253"/>
    <lineage>
        <taxon>Bacteria</taxon>
        <taxon>Pseudomonadati</taxon>
        <taxon>Bacteroidota</taxon>
        <taxon>Cytophagia</taxon>
        <taxon>Cytophagales</taxon>
        <taxon>Hymenobacteraceae</taxon>
        <taxon>Pontibacter</taxon>
    </lineage>
</organism>
<accession>A0A5C8J066</accession>